<feature type="transmembrane region" description="Helical" evidence="1">
    <location>
        <begin position="121"/>
        <end position="142"/>
    </location>
</feature>
<evidence type="ECO:0000313" key="3">
    <source>
        <dbReference type="EMBL" id="MCG2613450.1"/>
    </source>
</evidence>
<dbReference type="SUPFAM" id="SSF55874">
    <property type="entry name" value="ATPase domain of HSP90 chaperone/DNA topoisomerase II/histidine kinase"/>
    <property type="match status" value="1"/>
</dbReference>
<keyword evidence="1" id="KW-0812">Transmembrane</keyword>
<organism evidence="3 4">
    <name type="scientific">Terrimonas ginsenosidimutans</name>
    <dbReference type="NCBI Taxonomy" id="2908004"/>
    <lineage>
        <taxon>Bacteria</taxon>
        <taxon>Pseudomonadati</taxon>
        <taxon>Bacteroidota</taxon>
        <taxon>Chitinophagia</taxon>
        <taxon>Chitinophagales</taxon>
        <taxon>Chitinophagaceae</taxon>
        <taxon>Terrimonas</taxon>
    </lineage>
</organism>
<keyword evidence="3" id="KW-0808">Transferase</keyword>
<comment type="caution">
    <text evidence="3">The sequence shown here is derived from an EMBL/GenBank/DDBJ whole genome shotgun (WGS) entry which is preliminary data.</text>
</comment>
<dbReference type="Pfam" id="PF06580">
    <property type="entry name" value="His_kinase"/>
    <property type="match status" value="1"/>
</dbReference>
<sequence>MTVQRKRTVNFILPVRTWFKNFYFREAVIFISMFSLTMLHEWITIDSAMNLFKGIVFFLLIYVQAQIHRYYIFPLFFKKNLFKYFALLTCSTVVIGGLLLAADYFWIQPWLYQDEDLVLSFAYYCVIGIISTFTIMAFSLMAEYSVETQKRNEDQLLMNEMSIKFLSAQLNPHFFFNMLNNLYGVSLTEPARTPELIIKLSNLMRYQIENANKTTVNLAAEIQFIENYIDLEKERIGKRCEVTFSYLVRNRTLDQYEIAPLLLITLVENAFKHSLTNDNWFVSTSITLDQNELTMIVENSLPDNEKIHSSTGTGLMNLRQRLDYLYHGNSSLVQKINDQSFHTTLALSLKKQTNGQN</sequence>
<dbReference type="RefSeq" id="WP_237868678.1">
    <property type="nucleotide sequence ID" value="NZ_JAKLTR010000002.1"/>
</dbReference>
<evidence type="ECO:0000256" key="1">
    <source>
        <dbReference type="SAM" id="Phobius"/>
    </source>
</evidence>
<dbReference type="InterPro" id="IPR050640">
    <property type="entry name" value="Bact_2-comp_sensor_kinase"/>
</dbReference>
<accession>A0ABS9KM98</accession>
<dbReference type="EMBL" id="JAKLTR010000002">
    <property type="protein sequence ID" value="MCG2613450.1"/>
    <property type="molecule type" value="Genomic_DNA"/>
</dbReference>
<feature type="transmembrane region" description="Helical" evidence="1">
    <location>
        <begin position="84"/>
        <end position="106"/>
    </location>
</feature>
<keyword evidence="4" id="KW-1185">Reference proteome</keyword>
<dbReference type="InterPro" id="IPR036890">
    <property type="entry name" value="HATPase_C_sf"/>
</dbReference>
<dbReference type="PANTHER" id="PTHR34220:SF7">
    <property type="entry name" value="SENSOR HISTIDINE KINASE YPDA"/>
    <property type="match status" value="1"/>
</dbReference>
<gene>
    <name evidence="3" type="ORF">LZZ85_04125</name>
</gene>
<keyword evidence="1" id="KW-0472">Membrane</keyword>
<dbReference type="InterPro" id="IPR010559">
    <property type="entry name" value="Sig_transdc_His_kin_internal"/>
</dbReference>
<dbReference type="Proteomes" id="UP001165367">
    <property type="component" value="Unassembled WGS sequence"/>
</dbReference>
<dbReference type="PANTHER" id="PTHR34220">
    <property type="entry name" value="SENSOR HISTIDINE KINASE YPDA"/>
    <property type="match status" value="1"/>
</dbReference>
<feature type="transmembrane region" description="Helical" evidence="1">
    <location>
        <begin position="21"/>
        <end position="39"/>
    </location>
</feature>
<protein>
    <submittedName>
        <fullName evidence="3">Histidine kinase</fullName>
    </submittedName>
</protein>
<name>A0ABS9KM98_9BACT</name>
<evidence type="ECO:0000259" key="2">
    <source>
        <dbReference type="Pfam" id="PF06580"/>
    </source>
</evidence>
<dbReference type="GO" id="GO:0016301">
    <property type="term" value="F:kinase activity"/>
    <property type="evidence" value="ECO:0007669"/>
    <property type="project" value="UniProtKB-KW"/>
</dbReference>
<feature type="domain" description="Signal transduction histidine kinase internal region" evidence="2">
    <location>
        <begin position="162"/>
        <end position="239"/>
    </location>
</feature>
<evidence type="ECO:0000313" key="4">
    <source>
        <dbReference type="Proteomes" id="UP001165367"/>
    </source>
</evidence>
<proteinExistence type="predicted"/>
<feature type="transmembrane region" description="Helical" evidence="1">
    <location>
        <begin position="51"/>
        <end position="72"/>
    </location>
</feature>
<keyword evidence="1" id="KW-1133">Transmembrane helix</keyword>
<dbReference type="Gene3D" id="3.30.565.10">
    <property type="entry name" value="Histidine kinase-like ATPase, C-terminal domain"/>
    <property type="match status" value="1"/>
</dbReference>
<reference evidence="3" key="1">
    <citation type="submission" date="2022-01" db="EMBL/GenBank/DDBJ databases">
        <authorList>
            <person name="Jo J.-H."/>
            <person name="Im W.-T."/>
        </authorList>
    </citation>
    <scope>NUCLEOTIDE SEQUENCE</scope>
    <source>
        <strain evidence="3">NA20</strain>
    </source>
</reference>
<keyword evidence="3" id="KW-0418">Kinase</keyword>